<dbReference type="WBParaSite" id="PS1159_v2.g17979.t1">
    <property type="protein sequence ID" value="PS1159_v2.g17979.t1"/>
    <property type="gene ID" value="PS1159_v2.g17979"/>
</dbReference>
<evidence type="ECO:0000313" key="2">
    <source>
        <dbReference type="WBParaSite" id="PS1159_v2.g17979.t1"/>
    </source>
</evidence>
<sequence>MDSRQIFLIASIALTVFGCVISAFSLGLVQWQYVEMREFNSFHEHGIFADCVSSEVMPLAAVRNPHEALEGEEPPSRWRRKCVYKNDPSARRILHQSLEAGDAAAREYLFHRFLPQHKAVLFFTVFTFIFAIISIIIGGCSSCFVPNGILHVVAVIITLICSLFGDVMFFLASMRIDNRYVHGIVDVYQQRIGYAFYIHLSAAGVLFFAVIAAIIAAYFLLQTDYLENGCCHSKNDSLRTHLGPSLESYPPVVLAPCNQEFSFITSTSRPPPPTQPLTSAIKPNGRSATVVRMNLPPQTEHEEEEEEAGSETTDAEGENVPKAMTEIKCRWGRRSSYERSFPTSSKI</sequence>
<evidence type="ECO:0000313" key="1">
    <source>
        <dbReference type="Proteomes" id="UP000887580"/>
    </source>
</evidence>
<protein>
    <submittedName>
        <fullName evidence="2">Uncharacterized protein</fullName>
    </submittedName>
</protein>
<reference evidence="2" key="1">
    <citation type="submission" date="2022-11" db="UniProtKB">
        <authorList>
            <consortium name="WormBaseParasite"/>
        </authorList>
    </citation>
    <scope>IDENTIFICATION</scope>
</reference>
<organism evidence="1 2">
    <name type="scientific">Panagrolaimus sp. PS1159</name>
    <dbReference type="NCBI Taxonomy" id="55785"/>
    <lineage>
        <taxon>Eukaryota</taxon>
        <taxon>Metazoa</taxon>
        <taxon>Ecdysozoa</taxon>
        <taxon>Nematoda</taxon>
        <taxon>Chromadorea</taxon>
        <taxon>Rhabditida</taxon>
        <taxon>Tylenchina</taxon>
        <taxon>Panagrolaimomorpha</taxon>
        <taxon>Panagrolaimoidea</taxon>
        <taxon>Panagrolaimidae</taxon>
        <taxon>Panagrolaimus</taxon>
    </lineage>
</organism>
<proteinExistence type="predicted"/>
<dbReference type="Proteomes" id="UP000887580">
    <property type="component" value="Unplaced"/>
</dbReference>
<accession>A0AC35FKC1</accession>
<name>A0AC35FKC1_9BILA</name>